<feature type="chain" id="PRO_5039326719" evidence="1">
    <location>
        <begin position="28"/>
        <end position="2030"/>
    </location>
</feature>
<dbReference type="SMART" id="SM00089">
    <property type="entry name" value="PKD"/>
    <property type="match status" value="3"/>
</dbReference>
<dbReference type="Pfam" id="PF13585">
    <property type="entry name" value="CHU_C"/>
    <property type="match status" value="1"/>
</dbReference>
<dbReference type="Pfam" id="PF18911">
    <property type="entry name" value="PKD_4"/>
    <property type="match status" value="3"/>
</dbReference>
<evidence type="ECO:0000313" key="4">
    <source>
        <dbReference type="Proteomes" id="UP000808337"/>
    </source>
</evidence>
<dbReference type="Pfam" id="PF19408">
    <property type="entry name" value="PKD_6"/>
    <property type="match status" value="1"/>
</dbReference>
<feature type="domain" description="PKD" evidence="2">
    <location>
        <begin position="986"/>
        <end position="1064"/>
    </location>
</feature>
<accession>A0A9D7STH5</accession>
<sequence length="2030" mass="218208">MMTKSQKYMRTLISLTLFWGFSSFCQAQTFYKIFGPVDIFGCNFSPQFYSIETTAQLSQTDWTIVPNGSAVVTGSPYTALVQFFTPGIYTLIAHSIAINGTNDLRDSITIFVQGFLGLPTVDGCFVRNPGNSCYQVCAGSVTTISLQQANNIQWSVSGEESYIIPNPYSIEVTWGAGGNGSVTASVDSCIMPLCFEILPQPIADFQTIPSSIQDTLSVCKFQEILFENQSVNGLTYTWHFGDGTVSNSFDATHTYTSEGFYTVILDAETICNCGSSKEIVVEVLPAPAPTLDCVNTVCPESKQRYTATTNGCTQFNWSISSNGTVVNGGELTDDFIEVIWHGGPEGLIHLSVSSCSTTYCSYTNTFHVPILTPDGPITGDIRACSGEVITYSAPYFPGTQYQWQVSAAGTILGGQQTNAVTIRWNDVNIVTNGQVSVDYNDCFLGCSGQAALAVVITPEITLNGDTHVCQGADATIQAEAGFIVPLPANVNWHIENADGLTVSSTFGPSSTFTHTFSYPPGEYYWVATSSSLSYCTELVRQKISVTAIPDAPLGIEGDLEICPGQPVGFTIEEAGSFATEWTITDGASVTIGHGQSIQHTFGNALPYIVQAAHTDLQYPECASGSVSITLSPATNLVISGAQDVCYNSIEAYTVPYINGSDYVWEIIPADFGEIRRSDLNHVEIFWAQSGAATLRLHTCGTIINKNIIVHPLPAFNVVGPLAACANEMVSLSTDQPLLSHLWRNENNAVVSATNTAQFFPGTYSLEVTDALGCSSTKTFTITSYPAPSVYVTSPGDNSYCNTVPAGVDLVANTDDDGYTFEWFKDDVSTGSTDATYTVTQFGTYYVTVVNQYGCTASSPKITIYDCCGCVGGAGGGLPGAGCTFQIYDFDVHATGPECPIRQYTPQVPNLIPGQTTWYIYSISEGIISVENGDVLNHTYLQPGYYHLLMLGHLVGYPYNLTDCGHIEPFTDTIRAVADFKSTGTCVNDQIDFEDLTTFIPGETIADWHWNFGDPASGAFDVSSDQDPQHIFAADGDYTVKFIVTMASGCSTSKSYSIHISAGPVLSPVYDPAYCEDEAYNLTLPGQVYDVNWDFGDPASGILNQATADNVFHTFANQGIYTATVSAADVYGCISQATIPLDVRQNTLSGNILVVPSSTVCYGDTATLIAPAGGISWNWNSGEMTSQIEVASTDNYTVLMSDAFHCTYSPPAQFITVLPRPNLTISGHEILGQGEYGSWQDTLHICEGTEFQLQAFFEGSISLQWSTGPTDPVLEFTQEAANIPSPGVYEYSVIGIDGATGCASDTAFYIVEIYSLPTFPSIALVSGGGCGFDDNILQVTNPQGGIEYHWSDGQTGTSVTITDAGTYHVTAINQNGCETESNSITINPSAPVDQIPGGCHIACDPLTVCLPPIANVTSWTIYQNGVVYLSGTVWPSDYLITADGSYTIEVTTSNGCTATSDPLDISLYPGMGSITILTYLDVDGDGLITAADMLLSGIPVEIESTDGLQHGETYTEASGGFVFEDYPASTYTASFNLALLSSQWKVIIDSVSAQIATCDDSIVVSLLLMQNCTVTGPDQTIESCPGEVVMYGDSIWSDTGVYTVHLLSALSCDSTFNVHVVQPVTIEISATVWVDVDQNGILSPADTVIEGITIVIDEGINHDPFIGLTDSNGNVVEEFTPGNYSVSIDSTILPAGLALLYGLDFVSDTTCGMVHFNFIMTPSCADLLIVQQTDLCAGDSVQIQGQWINAAGVYSFLLSQPGSGCDTTLDVHVTLLPVPTVTGTTDWDCIHLGSIDLTVQGTPPFQYFWTPNVQGDTMVTGLQDGTYIVTVVDADGCSVSDTFTIVGSPSLSFSLQPLYEIHPGDSVEVMVTGDVNVSGLHYQWFPSSFLSCDTCSTTWAFPDTSTLYNVHITDADSCTYDLSTYISVTFDSSTFDRIYVPNVFSPNGDGINDRWTIYSRLDNTYVHSLFLFDRWGKMLFYKGEFLLNTFDGWDGISRGQKLSAGVYAYVAELTLGDGTKRRVKGDVTLIR</sequence>
<dbReference type="Gene3D" id="2.60.40.10">
    <property type="entry name" value="Immunoglobulins"/>
    <property type="match status" value="5"/>
</dbReference>
<name>A0A9D7STH5_9BACT</name>
<comment type="caution">
    <text evidence="3">The sequence shown here is derived from an EMBL/GenBank/DDBJ whole genome shotgun (WGS) entry which is preliminary data.</text>
</comment>
<dbReference type="NCBIfam" id="TIGR04131">
    <property type="entry name" value="Bac_Flav_CTERM"/>
    <property type="match status" value="1"/>
</dbReference>
<reference evidence="3 4" key="1">
    <citation type="submission" date="2020-10" db="EMBL/GenBank/DDBJ databases">
        <title>Connecting structure to function with the recovery of over 1000 high-quality activated sludge metagenome-assembled genomes encoding full-length rRNA genes using long-read sequencing.</title>
        <authorList>
            <person name="Singleton C.M."/>
            <person name="Petriglieri F."/>
            <person name="Kristensen J.M."/>
            <person name="Kirkegaard R.H."/>
            <person name="Michaelsen T.Y."/>
            <person name="Andersen M.H."/>
            <person name="Karst S.M."/>
            <person name="Dueholm M.S."/>
            <person name="Nielsen P.H."/>
            <person name="Albertsen M."/>
        </authorList>
    </citation>
    <scope>NUCLEOTIDE SEQUENCE [LARGE SCALE GENOMIC DNA]</scope>
    <source>
        <strain evidence="3">Ribe_18-Q3-R11-54_MAXAC.273</strain>
    </source>
</reference>
<evidence type="ECO:0000256" key="1">
    <source>
        <dbReference type="SAM" id="SignalP"/>
    </source>
</evidence>
<dbReference type="InterPro" id="IPR022409">
    <property type="entry name" value="PKD/Chitinase_dom"/>
</dbReference>
<keyword evidence="1" id="KW-0732">Signal</keyword>
<dbReference type="SUPFAM" id="SSF49299">
    <property type="entry name" value="PKD domain"/>
    <property type="match status" value="3"/>
</dbReference>
<dbReference type="InterPro" id="IPR026341">
    <property type="entry name" value="T9SS_type_B"/>
</dbReference>
<dbReference type="InterPro" id="IPR035986">
    <property type="entry name" value="PKD_dom_sf"/>
</dbReference>
<proteinExistence type="predicted"/>
<dbReference type="EMBL" id="JADKGY010000008">
    <property type="protein sequence ID" value="MBK9983010.1"/>
    <property type="molecule type" value="Genomic_DNA"/>
</dbReference>
<dbReference type="InterPro" id="IPR045829">
    <property type="entry name" value="PKD_6"/>
</dbReference>
<dbReference type="CDD" id="cd00146">
    <property type="entry name" value="PKD"/>
    <property type="match status" value="3"/>
</dbReference>
<feature type="domain" description="PKD" evidence="2">
    <location>
        <begin position="1092"/>
        <end position="1142"/>
    </location>
</feature>
<dbReference type="InterPro" id="IPR000601">
    <property type="entry name" value="PKD_dom"/>
</dbReference>
<dbReference type="InterPro" id="IPR018247">
    <property type="entry name" value="EF_Hand_1_Ca_BS"/>
</dbReference>
<evidence type="ECO:0000259" key="2">
    <source>
        <dbReference type="PROSITE" id="PS50093"/>
    </source>
</evidence>
<protein>
    <submittedName>
        <fullName evidence="3">PKD domain-containing protein</fullName>
    </submittedName>
</protein>
<evidence type="ECO:0000313" key="3">
    <source>
        <dbReference type="EMBL" id="MBK9983010.1"/>
    </source>
</evidence>
<dbReference type="PROSITE" id="PS00018">
    <property type="entry name" value="EF_HAND_1"/>
    <property type="match status" value="1"/>
</dbReference>
<organism evidence="3 4">
    <name type="scientific">Candidatus Opimibacter skivensis</name>
    <dbReference type="NCBI Taxonomy" id="2982028"/>
    <lineage>
        <taxon>Bacteria</taxon>
        <taxon>Pseudomonadati</taxon>
        <taxon>Bacteroidota</taxon>
        <taxon>Saprospiria</taxon>
        <taxon>Saprospirales</taxon>
        <taxon>Saprospiraceae</taxon>
        <taxon>Candidatus Opimibacter</taxon>
    </lineage>
</organism>
<dbReference type="InterPro" id="IPR013783">
    <property type="entry name" value="Ig-like_fold"/>
</dbReference>
<feature type="domain" description="PKD" evidence="2">
    <location>
        <begin position="228"/>
        <end position="288"/>
    </location>
</feature>
<feature type="signal peptide" evidence="1">
    <location>
        <begin position="1"/>
        <end position="27"/>
    </location>
</feature>
<gene>
    <name evidence="3" type="ORF">IPP15_11405</name>
</gene>
<dbReference type="PROSITE" id="PS50093">
    <property type="entry name" value="PKD"/>
    <property type="match status" value="3"/>
</dbReference>
<dbReference type="Proteomes" id="UP000808337">
    <property type="component" value="Unassembled WGS sequence"/>
</dbReference>